<sequence>MNPEDEKTINVLDLVSDGDVESPEEVNNSESKLKVLASHEEFASEVIDDDSPFPEVRAAVPSTDDVSLPQNTLRVWVLGLMLTTVGSAMNMLFSLHSPTFTITSFVTSILAYPIGKAWARFVPCWRIFGVSINPGPFNIKEHTLITVMSSVCLTGGAATATQILVAQNKFFGLDFGVAFAICSTLSTQTIGFAMAGITRKALVDSPGAIWPQNLVTTTFLTNLHKNKNHDANGWKISRLAFFLLVSVSMFFYYFLPGYMFQALSYTSFLTWIMPNNVVVNQVFGYTTGLGILPITFDWFQIAGWSGSPLIPPAGALASLLLGVVLIFWVSTGVIHYTNQWYSQYFPMASPSAYDRFGKEYNVSRVLDSKTLTLDEAKYKAYSPLFLSTTFATAYCISFSAIVAVIFEAILFHGKDIIAKFRQTEKSDVHLRLMRASYKSVPEWWYGIVFLLAFGASVATVRAWDTQMPVWALVLALAIGFGMLLPVGIVYALTNIFVGLNVITAIIIGYILPGKPLCMMFFKTFGYISNYQALIFAQDMKLGHYMKIQPRLMFIVQIVATYSLFGLFFSGFVKSKWTDWYFKYNYSLSAGLDLGLAYSSLVIFLCLTLPGATFPDWWGNLVINTPDYLGTAVRAVLKEGESFGPSLW</sequence>
<keyword evidence="7 9" id="KW-1133">Transmembrane helix</keyword>
<reference evidence="10" key="1">
    <citation type="submission" date="2020-10" db="EMBL/GenBank/DDBJ databases">
        <title>The Whole-Genome Sequence of Metschnikowia persimmonesis, a Novel Endophytic Yeast Species Isolated from Medicinal Plant Diospyros kaki Thumb.</title>
        <authorList>
            <person name="Rahmat E."/>
            <person name="Kang Y."/>
        </authorList>
    </citation>
    <scope>NUCLEOTIDE SEQUENCE</scope>
    <source>
        <strain evidence="10">KIOM G15050</strain>
    </source>
</reference>
<dbReference type="InterPro" id="IPR004813">
    <property type="entry name" value="OPT"/>
</dbReference>
<feature type="transmembrane region" description="Helical" evidence="9">
    <location>
        <begin position="391"/>
        <end position="411"/>
    </location>
</feature>
<evidence type="ECO:0000256" key="9">
    <source>
        <dbReference type="SAM" id="Phobius"/>
    </source>
</evidence>
<dbReference type="OrthoDB" id="9986677at2759"/>
<evidence type="ECO:0000256" key="2">
    <source>
        <dbReference type="ARBA" id="ARBA00008807"/>
    </source>
</evidence>
<evidence type="ECO:0000256" key="3">
    <source>
        <dbReference type="ARBA" id="ARBA00022448"/>
    </source>
</evidence>
<keyword evidence="8 9" id="KW-0472">Membrane</keyword>
<evidence type="ECO:0008006" key="12">
    <source>
        <dbReference type="Google" id="ProtNLM"/>
    </source>
</evidence>
<keyword evidence="3" id="KW-0813">Transport</keyword>
<dbReference type="GO" id="GO:0035673">
    <property type="term" value="F:oligopeptide transmembrane transporter activity"/>
    <property type="evidence" value="ECO:0007669"/>
    <property type="project" value="InterPro"/>
</dbReference>
<evidence type="ECO:0000256" key="8">
    <source>
        <dbReference type="ARBA" id="ARBA00023136"/>
    </source>
</evidence>
<dbReference type="NCBIfam" id="TIGR00727">
    <property type="entry name" value="ISP4_OPT"/>
    <property type="match status" value="1"/>
</dbReference>
<feature type="transmembrane region" description="Helical" evidence="9">
    <location>
        <begin position="239"/>
        <end position="262"/>
    </location>
</feature>
<dbReference type="AlphaFoldDB" id="A0A8H7GSE0"/>
<accession>A0A8H7GSE0</accession>
<keyword evidence="11" id="KW-1185">Reference proteome</keyword>
<feature type="transmembrane region" description="Helical" evidence="9">
    <location>
        <begin position="499"/>
        <end position="521"/>
    </location>
</feature>
<dbReference type="Pfam" id="PF03169">
    <property type="entry name" value="OPT"/>
    <property type="match status" value="1"/>
</dbReference>
<organism evidence="10 11">
    <name type="scientific">Metschnikowia pulcherrima</name>
    <dbReference type="NCBI Taxonomy" id="27326"/>
    <lineage>
        <taxon>Eukaryota</taxon>
        <taxon>Fungi</taxon>
        <taxon>Dikarya</taxon>
        <taxon>Ascomycota</taxon>
        <taxon>Saccharomycotina</taxon>
        <taxon>Pichiomycetes</taxon>
        <taxon>Metschnikowiaceae</taxon>
        <taxon>Metschnikowia</taxon>
    </lineage>
</organism>
<feature type="transmembrane region" description="Helical" evidence="9">
    <location>
        <begin position="313"/>
        <end position="337"/>
    </location>
</feature>
<feature type="transmembrane region" description="Helical" evidence="9">
    <location>
        <begin position="551"/>
        <end position="572"/>
    </location>
</feature>
<evidence type="ECO:0000313" key="10">
    <source>
        <dbReference type="EMBL" id="KAF8001596.1"/>
    </source>
</evidence>
<evidence type="ECO:0000256" key="4">
    <source>
        <dbReference type="ARBA" id="ARBA00022692"/>
    </source>
</evidence>
<dbReference type="GO" id="GO:0015031">
    <property type="term" value="P:protein transport"/>
    <property type="evidence" value="ECO:0007669"/>
    <property type="project" value="UniProtKB-KW"/>
</dbReference>
<gene>
    <name evidence="10" type="ORF">HF325_004097</name>
</gene>
<keyword evidence="6" id="KW-0653">Protein transport</keyword>
<feature type="transmembrane region" description="Helical" evidence="9">
    <location>
        <begin position="443"/>
        <end position="463"/>
    </location>
</feature>
<dbReference type="EMBL" id="JACBPP010000005">
    <property type="protein sequence ID" value="KAF8001596.1"/>
    <property type="molecule type" value="Genomic_DNA"/>
</dbReference>
<proteinExistence type="inferred from homology"/>
<comment type="subcellular location">
    <subcellularLocation>
        <location evidence="1">Membrane</location>
        <topology evidence="1">Multi-pass membrane protein</topology>
    </subcellularLocation>
</comment>
<evidence type="ECO:0000313" key="11">
    <source>
        <dbReference type="Proteomes" id="UP000649328"/>
    </source>
</evidence>
<dbReference type="PANTHER" id="PTHR22601">
    <property type="entry name" value="ISP4 LIKE PROTEIN"/>
    <property type="match status" value="1"/>
</dbReference>
<protein>
    <recommendedName>
        <fullName evidence="12">OPT family small oligopeptide transporter</fullName>
    </recommendedName>
</protein>
<comment type="caution">
    <text evidence="10">The sequence shown here is derived from an EMBL/GenBank/DDBJ whole genome shotgun (WGS) entry which is preliminary data.</text>
</comment>
<feature type="transmembrane region" description="Helical" evidence="9">
    <location>
        <begin position="75"/>
        <end position="93"/>
    </location>
</feature>
<keyword evidence="5" id="KW-0571">Peptide transport</keyword>
<dbReference type="GO" id="GO:0016020">
    <property type="term" value="C:membrane"/>
    <property type="evidence" value="ECO:0007669"/>
    <property type="project" value="UniProtKB-SubCell"/>
</dbReference>
<dbReference type="InterPro" id="IPR004648">
    <property type="entry name" value="Oligpept_transpt"/>
</dbReference>
<evidence type="ECO:0000256" key="5">
    <source>
        <dbReference type="ARBA" id="ARBA00022856"/>
    </source>
</evidence>
<evidence type="ECO:0000256" key="1">
    <source>
        <dbReference type="ARBA" id="ARBA00004141"/>
    </source>
</evidence>
<keyword evidence="4 9" id="KW-0812">Transmembrane</keyword>
<evidence type="ECO:0000256" key="6">
    <source>
        <dbReference type="ARBA" id="ARBA00022927"/>
    </source>
</evidence>
<comment type="similarity">
    <text evidence="2">Belongs to the oligopeptide OPT transporter family.</text>
</comment>
<feature type="transmembrane region" description="Helical" evidence="9">
    <location>
        <begin position="99"/>
        <end position="119"/>
    </location>
</feature>
<name>A0A8H7GSE0_9ASCO</name>
<feature type="transmembrane region" description="Helical" evidence="9">
    <location>
        <begin position="469"/>
        <end position="492"/>
    </location>
</feature>
<feature type="transmembrane region" description="Helical" evidence="9">
    <location>
        <begin position="282"/>
        <end position="301"/>
    </location>
</feature>
<dbReference type="NCBIfam" id="TIGR00728">
    <property type="entry name" value="OPT_sfam"/>
    <property type="match status" value="1"/>
</dbReference>
<evidence type="ECO:0000256" key="7">
    <source>
        <dbReference type="ARBA" id="ARBA00022989"/>
    </source>
</evidence>
<dbReference type="Proteomes" id="UP000649328">
    <property type="component" value="Unassembled WGS sequence"/>
</dbReference>
<feature type="transmembrane region" description="Helical" evidence="9">
    <location>
        <begin position="593"/>
        <end position="613"/>
    </location>
</feature>